<protein>
    <submittedName>
        <fullName evidence="2">Uncharacterized protein</fullName>
    </submittedName>
</protein>
<feature type="compositionally biased region" description="Polar residues" evidence="1">
    <location>
        <begin position="167"/>
        <end position="180"/>
    </location>
</feature>
<sequence>MVWITLSPENRFIRKAAVTQFFEKMITKRNINSAQKQRQNNNNNKNNKRKSPMDNNNQRQDKNDIFVTPMSDPSTRLISPIQPTVKVKKELVNEKGHNIINPEIIIISNVDRQIVNNTYGDNNDKFIFVQKIALNVANPLDLKVCDLKKLKNTIFNNIKIQFDEPYTNESTSKLGNNTSVDDQKQKNKEIKSNTHSYAQVTKNQPLNKNRITEDDTTNKNKKNNVFQYTKPNNTSKVYSENNIEDELSSKHQKYLKNLMNAALNDIKGERNQYELVELEGKGETDYEGDDNDIIK</sequence>
<dbReference type="Proteomes" id="UP000247702">
    <property type="component" value="Unassembled WGS sequence"/>
</dbReference>
<accession>A0A2Z6R5G0</accession>
<evidence type="ECO:0000313" key="2">
    <source>
        <dbReference type="EMBL" id="GBB97310.1"/>
    </source>
</evidence>
<feature type="region of interest" description="Disordered" evidence="1">
    <location>
        <begin position="167"/>
        <end position="234"/>
    </location>
</feature>
<feature type="compositionally biased region" description="Polar residues" evidence="1">
    <location>
        <begin position="225"/>
        <end position="234"/>
    </location>
</feature>
<organism evidence="2 3">
    <name type="scientific">Rhizophagus clarus</name>
    <dbReference type="NCBI Taxonomy" id="94130"/>
    <lineage>
        <taxon>Eukaryota</taxon>
        <taxon>Fungi</taxon>
        <taxon>Fungi incertae sedis</taxon>
        <taxon>Mucoromycota</taxon>
        <taxon>Glomeromycotina</taxon>
        <taxon>Glomeromycetes</taxon>
        <taxon>Glomerales</taxon>
        <taxon>Glomeraceae</taxon>
        <taxon>Rhizophagus</taxon>
    </lineage>
</organism>
<evidence type="ECO:0000256" key="1">
    <source>
        <dbReference type="SAM" id="MobiDB-lite"/>
    </source>
</evidence>
<dbReference type="AlphaFoldDB" id="A0A2Z6R5G0"/>
<evidence type="ECO:0000313" key="3">
    <source>
        <dbReference type="Proteomes" id="UP000247702"/>
    </source>
</evidence>
<proteinExistence type="predicted"/>
<keyword evidence="3" id="KW-1185">Reference proteome</keyword>
<dbReference type="EMBL" id="BEXD01002181">
    <property type="protein sequence ID" value="GBB97310.1"/>
    <property type="molecule type" value="Genomic_DNA"/>
</dbReference>
<name>A0A2Z6R5G0_9GLOM</name>
<feature type="compositionally biased region" description="Polar residues" evidence="1">
    <location>
        <begin position="193"/>
        <end position="209"/>
    </location>
</feature>
<feature type="region of interest" description="Disordered" evidence="1">
    <location>
        <begin position="30"/>
        <end position="65"/>
    </location>
</feature>
<feature type="compositionally biased region" description="Basic and acidic residues" evidence="1">
    <location>
        <begin position="181"/>
        <end position="192"/>
    </location>
</feature>
<reference evidence="2 3" key="1">
    <citation type="submission" date="2017-11" db="EMBL/GenBank/DDBJ databases">
        <title>The genome of Rhizophagus clarus HR1 reveals common genetic basis of auxotrophy among arbuscular mycorrhizal fungi.</title>
        <authorList>
            <person name="Kobayashi Y."/>
        </authorList>
    </citation>
    <scope>NUCLEOTIDE SEQUENCE [LARGE SCALE GENOMIC DNA]</scope>
    <source>
        <strain evidence="2 3">HR1</strain>
    </source>
</reference>
<comment type="caution">
    <text evidence="2">The sequence shown here is derived from an EMBL/GenBank/DDBJ whole genome shotgun (WGS) entry which is preliminary data.</text>
</comment>
<gene>
    <name evidence="2" type="ORF">RclHR1_29610001</name>
</gene>
<feature type="compositionally biased region" description="Low complexity" evidence="1">
    <location>
        <begin position="35"/>
        <end position="45"/>
    </location>
</feature>